<dbReference type="Proteomes" id="UP000067738">
    <property type="component" value="Chromosome"/>
</dbReference>
<protein>
    <submittedName>
        <fullName evidence="1">Uncharacterized protein</fullName>
    </submittedName>
</protein>
<sequence length="88" mass="9761">MTRKNEGKIALIMILALIAFVIGSAIGISVSIGEHENQTAENNTTHYENVTVEMTSNLNKNKTVVFDQVQDSVDYNNNQTLQNNTAYN</sequence>
<gene>
    <name evidence="1" type="ORF">sm9_0629</name>
</gene>
<accession>A0A0U3CIQ3</accession>
<dbReference type="PATRIC" id="fig|230361.4.peg.651"/>
<dbReference type="RefSeq" id="WP_058738750.1">
    <property type="nucleotide sequence ID" value="NZ_CP011266.1"/>
</dbReference>
<name>A0A0U3CIQ3_9EURY</name>
<dbReference type="AlphaFoldDB" id="A0A0U3CIQ3"/>
<evidence type="ECO:0000313" key="1">
    <source>
        <dbReference type="EMBL" id="ALT68428.1"/>
    </source>
</evidence>
<proteinExistence type="predicted"/>
<keyword evidence="2" id="KW-1185">Reference proteome</keyword>
<evidence type="ECO:0000313" key="2">
    <source>
        <dbReference type="Proteomes" id="UP000067738"/>
    </source>
</evidence>
<reference evidence="1 2" key="1">
    <citation type="submission" date="2015-04" db="EMBL/GenBank/DDBJ databases">
        <title>The complete genome sequence of the rumen methanogen Methanobrevibacter millerae SM9.</title>
        <authorList>
            <person name="Leahy S.C."/>
            <person name="Kelly W.J."/>
            <person name="Pacheco D.M."/>
            <person name="Li D."/>
            <person name="Altermann E."/>
            <person name="Attwood G.T."/>
        </authorList>
    </citation>
    <scope>NUCLEOTIDE SEQUENCE [LARGE SCALE GENOMIC DNA]</scope>
    <source>
        <strain evidence="1 2">SM9</strain>
    </source>
</reference>
<dbReference type="EMBL" id="CP011266">
    <property type="protein sequence ID" value="ALT68428.1"/>
    <property type="molecule type" value="Genomic_DNA"/>
</dbReference>
<dbReference type="KEGG" id="mmil:sm9_0629"/>
<organism evidence="1 2">
    <name type="scientific">Methanobrevibacter millerae</name>
    <dbReference type="NCBI Taxonomy" id="230361"/>
    <lineage>
        <taxon>Archaea</taxon>
        <taxon>Methanobacteriati</taxon>
        <taxon>Methanobacteriota</taxon>
        <taxon>Methanomada group</taxon>
        <taxon>Methanobacteria</taxon>
        <taxon>Methanobacteriales</taxon>
        <taxon>Methanobacteriaceae</taxon>
        <taxon>Methanobrevibacter</taxon>
    </lineage>
</organism>
<dbReference type="GeneID" id="26735604"/>